<dbReference type="AlphaFoldDB" id="A0A9K3GNT9"/>
<evidence type="ECO:0000313" key="1">
    <source>
        <dbReference type="EMBL" id="GIQ89772.1"/>
    </source>
</evidence>
<organism evidence="1 2">
    <name type="scientific">Kipferlia bialata</name>
    <dbReference type="NCBI Taxonomy" id="797122"/>
    <lineage>
        <taxon>Eukaryota</taxon>
        <taxon>Metamonada</taxon>
        <taxon>Carpediemonas-like organisms</taxon>
        <taxon>Kipferlia</taxon>
    </lineage>
</organism>
<keyword evidence="2" id="KW-1185">Reference proteome</keyword>
<protein>
    <submittedName>
        <fullName evidence="1">Uncharacterized protein</fullName>
    </submittedName>
</protein>
<evidence type="ECO:0000313" key="2">
    <source>
        <dbReference type="Proteomes" id="UP000265618"/>
    </source>
</evidence>
<gene>
    <name evidence="1" type="ORF">KIPB_012332</name>
</gene>
<dbReference type="Proteomes" id="UP000265618">
    <property type="component" value="Unassembled WGS sequence"/>
</dbReference>
<comment type="caution">
    <text evidence="1">The sequence shown here is derived from an EMBL/GenBank/DDBJ whole genome shotgun (WGS) entry which is preliminary data.</text>
</comment>
<proteinExistence type="predicted"/>
<feature type="non-terminal residue" evidence="1">
    <location>
        <position position="1"/>
    </location>
</feature>
<accession>A0A9K3GNT9</accession>
<sequence length="382" mass="42919">VCLWNVADNYTAQEDSTWSDWYAGLDQYTAAVKGDWLSGIEWEPVQWSDGEWYTGLSESISEESCAAAREIVSANLTPNTALYLEQYVFEQQIGDRDSQGGTDPLPGYPDDYPHWQLDEDGDKMTFWPGTSMMDITHTAYMEHIRARLVARYQCLGSGDLDNLTIGTFIDNIATYNHLEGRTEAWVSLLSSLREDTPESPLLVNVGWGCDTSPLTPYASVMFEDSLHHIEDEADPADAWVTDTTTLFYIYNDSQSVREGVNEVFGDREDVELVEREYVRTLLHTSLGFRYADSTDGHHHIWYPIYDAALGPRVADPVYPVPSLMSRRYDQGEVAYCPVEVAEGCELATHSPGRRMGVWGWEGEAGVSQVSLSPGEGCVFMYD</sequence>
<name>A0A9K3GNT9_9EUKA</name>
<reference evidence="1 2" key="1">
    <citation type="journal article" date="2018" name="PLoS ONE">
        <title>The draft genome of Kipferlia bialata reveals reductive genome evolution in fornicate parasites.</title>
        <authorList>
            <person name="Tanifuji G."/>
            <person name="Takabayashi S."/>
            <person name="Kume K."/>
            <person name="Takagi M."/>
            <person name="Nakayama T."/>
            <person name="Kamikawa R."/>
            <person name="Inagaki Y."/>
            <person name="Hashimoto T."/>
        </authorList>
    </citation>
    <scope>NUCLEOTIDE SEQUENCE [LARGE SCALE GENOMIC DNA]</scope>
    <source>
        <strain evidence="1">NY0173</strain>
    </source>
</reference>
<dbReference type="EMBL" id="BDIP01005411">
    <property type="protein sequence ID" value="GIQ89772.1"/>
    <property type="molecule type" value="Genomic_DNA"/>
</dbReference>